<evidence type="ECO:0000313" key="1">
    <source>
        <dbReference type="EMBL" id="PGG98269.1"/>
    </source>
</evidence>
<dbReference type="OrthoDB" id="76567at2759"/>
<proteinExistence type="predicted"/>
<accession>A0A2B7WNZ1</accession>
<gene>
    <name evidence="1" type="ORF">GX51_06917</name>
</gene>
<dbReference type="EMBL" id="PDNC01000124">
    <property type="protein sequence ID" value="PGG98269.1"/>
    <property type="molecule type" value="Genomic_DNA"/>
</dbReference>
<organism evidence="1 2">
    <name type="scientific">Blastomyces parvus</name>
    <dbReference type="NCBI Taxonomy" id="2060905"/>
    <lineage>
        <taxon>Eukaryota</taxon>
        <taxon>Fungi</taxon>
        <taxon>Dikarya</taxon>
        <taxon>Ascomycota</taxon>
        <taxon>Pezizomycotina</taxon>
        <taxon>Eurotiomycetes</taxon>
        <taxon>Eurotiomycetidae</taxon>
        <taxon>Onygenales</taxon>
        <taxon>Ajellomycetaceae</taxon>
        <taxon>Blastomyces</taxon>
    </lineage>
</organism>
<dbReference type="Proteomes" id="UP000224080">
    <property type="component" value="Unassembled WGS sequence"/>
</dbReference>
<dbReference type="STRING" id="2060905.A0A2B7WNZ1"/>
<keyword evidence="2" id="KW-1185">Reference proteome</keyword>
<comment type="caution">
    <text evidence="1">The sequence shown here is derived from an EMBL/GenBank/DDBJ whole genome shotgun (WGS) entry which is preliminary data.</text>
</comment>
<name>A0A2B7WNZ1_9EURO</name>
<protein>
    <submittedName>
        <fullName evidence="1">Uncharacterized protein</fullName>
    </submittedName>
</protein>
<sequence>MDLPNTSMSEGHNDAVREMIEALPPGSSEYDAEGLGADDLEELLQEDSSFTHTVEHIDSDGKQHLDRYVVFKNVAPDTMRDFSNRKHPGRIKDQSLTNHLLIINMPSNDHESAIRYFEMLLHDKLNEMRAKLAVKVKHCGAAGVQGTTRKKFPDASFRPRLLPAARSATWPSLVLEVGYSESAPKLKRDASWWLTESQGDVRAVITLKIFRYHRVHLEMWQLRDGAARPRPVMTQEVTVTKSASGYSATDQMVIRFQDLLLRLPAGNGEHDIVLNRNDLAELVELALED</sequence>
<reference evidence="1 2" key="1">
    <citation type="submission" date="2017-10" db="EMBL/GenBank/DDBJ databases">
        <title>Comparative genomics in systemic dimorphic fungi from Ajellomycetaceae.</title>
        <authorList>
            <person name="Munoz J.F."/>
            <person name="Mcewen J.G."/>
            <person name="Clay O.K."/>
            <person name="Cuomo C.A."/>
        </authorList>
    </citation>
    <scope>NUCLEOTIDE SEQUENCE [LARGE SCALE GENOMIC DNA]</scope>
    <source>
        <strain evidence="1 2">UAMH130</strain>
    </source>
</reference>
<dbReference type="AlphaFoldDB" id="A0A2B7WNZ1"/>
<evidence type="ECO:0000313" key="2">
    <source>
        <dbReference type="Proteomes" id="UP000224080"/>
    </source>
</evidence>